<gene>
    <name evidence="1" type="ORF">COX74_00580</name>
</gene>
<accession>A0A2M7VJB8</accession>
<dbReference type="Proteomes" id="UP000229364">
    <property type="component" value="Unassembled WGS sequence"/>
</dbReference>
<proteinExistence type="predicted"/>
<evidence type="ECO:0000313" key="1">
    <source>
        <dbReference type="EMBL" id="PJA01846.1"/>
    </source>
</evidence>
<reference evidence="2" key="1">
    <citation type="submission" date="2017-09" db="EMBL/GenBank/DDBJ databases">
        <title>Depth-based differentiation of microbial function through sediment-hosted aquifers and enrichment of novel symbionts in the deep terrestrial subsurface.</title>
        <authorList>
            <person name="Probst A.J."/>
            <person name="Ladd B."/>
            <person name="Jarett J.K."/>
            <person name="Geller-Mcgrath D.E."/>
            <person name="Sieber C.M.K."/>
            <person name="Emerson J.B."/>
            <person name="Anantharaman K."/>
            <person name="Thomas B.C."/>
            <person name="Malmstrom R."/>
            <person name="Stieglmeier M."/>
            <person name="Klingl A."/>
            <person name="Woyke T."/>
            <person name="Ryan C.M."/>
            <person name="Banfield J.F."/>
        </authorList>
    </citation>
    <scope>NUCLEOTIDE SEQUENCE [LARGE SCALE GENOMIC DNA]</scope>
</reference>
<protein>
    <submittedName>
        <fullName evidence="1">Uncharacterized protein</fullName>
    </submittedName>
</protein>
<sequence>MALKTKIINKNQCPKCGAVEFITEPNQYDVLRLNNGHFEIEHSEFCDEFKIFCRECSTEINEKVSEVKHKVIIS</sequence>
<evidence type="ECO:0000313" key="2">
    <source>
        <dbReference type="Proteomes" id="UP000229364"/>
    </source>
</evidence>
<name>A0A2M7VJB8_9BACT</name>
<organism evidence="1 2">
    <name type="scientific">bacterium (Candidatus Gribaldobacteria) CG_4_10_14_0_2_um_filter_41_16</name>
    <dbReference type="NCBI Taxonomy" id="2014265"/>
    <lineage>
        <taxon>Bacteria</taxon>
        <taxon>Candidatus Gribaldobacteria</taxon>
    </lineage>
</organism>
<dbReference type="EMBL" id="PFPR01000013">
    <property type="protein sequence ID" value="PJA01846.1"/>
    <property type="molecule type" value="Genomic_DNA"/>
</dbReference>
<comment type="caution">
    <text evidence="1">The sequence shown here is derived from an EMBL/GenBank/DDBJ whole genome shotgun (WGS) entry which is preliminary data.</text>
</comment>
<dbReference type="AlphaFoldDB" id="A0A2M7VJB8"/>